<comment type="miscellaneous">
    <text evidence="11">In the RecBCD complex, RecB has a slow 3'-5' helicase, an exonuclease activity and loads RecA onto ssDNA, RecD has a fast 5'-3' helicase activity, while RecC stimulates the ATPase and processivity of the RecB helicase and contributes to recognition of the Chi site.</text>
</comment>
<dbReference type="Pfam" id="PF21185">
    <property type="entry name" value="RecD_N"/>
    <property type="match status" value="1"/>
</dbReference>
<evidence type="ECO:0000256" key="2">
    <source>
        <dbReference type="ARBA" id="ARBA00022741"/>
    </source>
</evidence>
<keyword evidence="3 11" id="KW-0227">DNA damage</keyword>
<keyword evidence="6 11" id="KW-0269">Exonuclease</keyword>
<keyword evidence="7 11" id="KW-0067">ATP-binding</keyword>
<comment type="similarity">
    <text evidence="11">Belongs to the RecD family.</text>
</comment>
<comment type="function">
    <text evidence="11">A helicase/nuclease that prepares dsDNA breaks (DSB) for recombinational DNA repair. Binds to DSBs and unwinds DNA via a highly rapid and processive ATP-dependent bidirectional helicase activity. Unwinds dsDNA until it encounters a Chi (crossover hotspot instigator) sequence from the 3' direction. Cuts ssDNA a few nucleotides 3' to the Chi site. The properties and activities of the enzyme are changed at Chi. The Chi-altered holoenzyme produces a long 3'-ssDNA overhang and facilitates RecA-binding to the ssDNA for homologous DNA recombination and repair. Holoenzyme degrades any linearized DNA that is unable to undergo homologous recombination. In the holoenzyme this subunit has ssDNA-dependent ATPase and 5'-3' helicase activity. When added to pre-assembled RecBC greatly stimulates nuclease activity and augments holoenzyme processivity. Negatively regulates the RecA-loading ability of RecBCD.</text>
</comment>
<evidence type="ECO:0000256" key="3">
    <source>
        <dbReference type="ARBA" id="ARBA00022763"/>
    </source>
</evidence>
<keyword evidence="9 11" id="KW-0234">DNA repair</keyword>
<dbReference type="Gene3D" id="3.40.50.300">
    <property type="entry name" value="P-loop containing nucleotide triphosphate hydrolases"/>
    <property type="match status" value="3"/>
</dbReference>
<protein>
    <recommendedName>
        <fullName evidence="11">RecBCD enzyme subunit RecD</fullName>
        <ecNumber evidence="11">5.6.2.3</ecNumber>
    </recommendedName>
    <alternativeName>
        <fullName evidence="11">DNA 5'-3' helicase subunit RecD</fullName>
    </alternativeName>
    <alternativeName>
        <fullName evidence="11">Exonuclease V subunit RecD</fullName>
        <shortName evidence="11">ExoV subunit RecD</shortName>
    </alternativeName>
    <alternativeName>
        <fullName evidence="11">Helicase/nuclease RecBCD subunit RecD</fullName>
    </alternativeName>
</protein>
<dbReference type="PANTHER" id="PTHR43788:SF6">
    <property type="entry name" value="DNA HELICASE B"/>
    <property type="match status" value="1"/>
</dbReference>
<comment type="subunit">
    <text evidence="11">Heterotrimer of RecB, RecC and RecD. All subunits contribute to DNA-binding.</text>
</comment>
<dbReference type="EMBL" id="JBHSIV010000001">
    <property type="protein sequence ID" value="MFC5060885.1"/>
    <property type="molecule type" value="Genomic_DNA"/>
</dbReference>
<feature type="binding site" evidence="11">
    <location>
        <begin position="190"/>
        <end position="197"/>
    </location>
    <ligand>
        <name>ATP</name>
        <dbReference type="ChEBI" id="CHEBI:30616"/>
    </ligand>
</feature>
<keyword evidence="10 11" id="KW-0413">Isomerase</keyword>
<dbReference type="HAMAP" id="MF_01487">
    <property type="entry name" value="RecD"/>
    <property type="match status" value="1"/>
</dbReference>
<dbReference type="SUPFAM" id="SSF52540">
    <property type="entry name" value="P-loop containing nucleoside triphosphate hydrolases"/>
    <property type="match status" value="2"/>
</dbReference>
<proteinExistence type="inferred from homology"/>
<dbReference type="InterPro" id="IPR027785">
    <property type="entry name" value="UvrD-like_helicase_C"/>
</dbReference>
<evidence type="ECO:0000256" key="4">
    <source>
        <dbReference type="ARBA" id="ARBA00022801"/>
    </source>
</evidence>
<dbReference type="GO" id="GO:0008854">
    <property type="term" value="F:exodeoxyribonuclease V activity"/>
    <property type="evidence" value="ECO:0007669"/>
    <property type="project" value="UniProtKB-EC"/>
</dbReference>
<dbReference type="Pfam" id="PF13538">
    <property type="entry name" value="UvrD_C_2"/>
    <property type="match status" value="1"/>
</dbReference>
<keyword evidence="1 11" id="KW-0540">Nuclease</keyword>
<evidence type="ECO:0000256" key="1">
    <source>
        <dbReference type="ARBA" id="ARBA00022722"/>
    </source>
</evidence>
<name>A0ABV9YDQ2_9PSEU</name>
<reference evidence="15" key="1">
    <citation type="journal article" date="2019" name="Int. J. Syst. Evol. Microbiol.">
        <title>The Global Catalogue of Microorganisms (GCM) 10K type strain sequencing project: providing services to taxonomists for standard genome sequencing and annotation.</title>
        <authorList>
            <consortium name="The Broad Institute Genomics Platform"/>
            <consortium name="The Broad Institute Genome Sequencing Center for Infectious Disease"/>
            <person name="Wu L."/>
            <person name="Ma J."/>
        </authorList>
    </citation>
    <scope>NUCLEOTIDE SEQUENCE [LARGE SCALE GENOMIC DNA]</scope>
    <source>
        <strain evidence="15">CGMCC 4.7093</strain>
    </source>
</reference>
<dbReference type="CDD" id="cd17933">
    <property type="entry name" value="DEXSc_RecD-like"/>
    <property type="match status" value="1"/>
</dbReference>
<gene>
    <name evidence="11 14" type="primary">recD</name>
    <name evidence="14" type="ORF">ACFPBZ_01600</name>
</gene>
<dbReference type="CDD" id="cd18809">
    <property type="entry name" value="SF1_C_RecD"/>
    <property type="match status" value="1"/>
</dbReference>
<dbReference type="PANTHER" id="PTHR43788">
    <property type="entry name" value="DNA2/NAM7 HELICASE FAMILY MEMBER"/>
    <property type="match status" value="1"/>
</dbReference>
<keyword evidence="4 11" id="KW-0378">Hydrolase</keyword>
<evidence type="ECO:0000256" key="6">
    <source>
        <dbReference type="ARBA" id="ARBA00022839"/>
    </source>
</evidence>
<keyword evidence="5 11" id="KW-0347">Helicase</keyword>
<dbReference type="InterPro" id="IPR006344">
    <property type="entry name" value="RecD"/>
</dbReference>
<keyword evidence="8 11" id="KW-0238">DNA-binding</keyword>
<evidence type="ECO:0000256" key="8">
    <source>
        <dbReference type="ARBA" id="ARBA00023125"/>
    </source>
</evidence>
<dbReference type="InterPro" id="IPR049550">
    <property type="entry name" value="RecD_N"/>
</dbReference>
<evidence type="ECO:0000256" key="11">
    <source>
        <dbReference type="HAMAP-Rule" id="MF_01487"/>
    </source>
</evidence>
<evidence type="ECO:0000313" key="15">
    <source>
        <dbReference type="Proteomes" id="UP001595947"/>
    </source>
</evidence>
<dbReference type="NCBIfam" id="TIGR01447">
    <property type="entry name" value="recD"/>
    <property type="match status" value="1"/>
</dbReference>
<evidence type="ECO:0000256" key="7">
    <source>
        <dbReference type="ARBA" id="ARBA00022840"/>
    </source>
</evidence>
<dbReference type="InterPro" id="IPR041851">
    <property type="entry name" value="RecD_N_sf"/>
</dbReference>
<dbReference type="EC" id="5.6.2.3" evidence="11"/>
<evidence type="ECO:0000256" key="10">
    <source>
        <dbReference type="ARBA" id="ARBA00023235"/>
    </source>
</evidence>
<evidence type="ECO:0000259" key="12">
    <source>
        <dbReference type="Pfam" id="PF13538"/>
    </source>
</evidence>
<comment type="catalytic activity">
    <reaction evidence="11">
        <text>ATP + H2O = ADP + phosphate + H(+)</text>
        <dbReference type="Rhea" id="RHEA:13065"/>
        <dbReference type="ChEBI" id="CHEBI:15377"/>
        <dbReference type="ChEBI" id="CHEBI:15378"/>
        <dbReference type="ChEBI" id="CHEBI:30616"/>
        <dbReference type="ChEBI" id="CHEBI:43474"/>
        <dbReference type="ChEBI" id="CHEBI:456216"/>
        <dbReference type="EC" id="5.6.2.3"/>
    </reaction>
</comment>
<dbReference type="Proteomes" id="UP001595947">
    <property type="component" value="Unassembled WGS sequence"/>
</dbReference>
<dbReference type="InterPro" id="IPR027417">
    <property type="entry name" value="P-loop_NTPase"/>
</dbReference>
<feature type="domain" description="UvrD-like helicase C-terminal" evidence="12">
    <location>
        <begin position="535"/>
        <end position="582"/>
    </location>
</feature>
<organism evidence="14 15">
    <name type="scientific">Actinomycetospora atypica</name>
    <dbReference type="NCBI Taxonomy" id="1290095"/>
    <lineage>
        <taxon>Bacteria</taxon>
        <taxon>Bacillati</taxon>
        <taxon>Actinomycetota</taxon>
        <taxon>Actinomycetes</taxon>
        <taxon>Pseudonocardiales</taxon>
        <taxon>Pseudonocardiaceae</taxon>
        <taxon>Actinomycetospora</taxon>
    </lineage>
</organism>
<dbReference type="Pfam" id="PF13245">
    <property type="entry name" value="AAA_19"/>
    <property type="match status" value="1"/>
</dbReference>
<dbReference type="RefSeq" id="WP_378034218.1">
    <property type="nucleotide sequence ID" value="NZ_JBHSIV010000001.1"/>
</dbReference>
<dbReference type="InterPro" id="IPR050534">
    <property type="entry name" value="Coronavir_polyprotein_1ab"/>
</dbReference>
<dbReference type="Gene3D" id="1.10.10.1020">
    <property type="entry name" value="RecBCD complex, subunit RecD, N-terminal domain"/>
    <property type="match status" value="1"/>
</dbReference>
<keyword evidence="15" id="KW-1185">Reference proteome</keyword>
<feature type="domain" description="RecBCD enzyme subunit RecD N-terminal" evidence="13">
    <location>
        <begin position="28"/>
        <end position="124"/>
    </location>
</feature>
<comment type="caution">
    <text evidence="14">The sequence shown here is derived from an EMBL/GenBank/DDBJ whole genome shotgun (WGS) entry which is preliminary data.</text>
</comment>
<evidence type="ECO:0000259" key="13">
    <source>
        <dbReference type="Pfam" id="PF21185"/>
    </source>
</evidence>
<keyword evidence="2 11" id="KW-0547">Nucleotide-binding</keyword>
<evidence type="ECO:0000256" key="9">
    <source>
        <dbReference type="ARBA" id="ARBA00023204"/>
    </source>
</evidence>
<sequence>MTVLDLAGEDGVRHAVRATGRLAQFTARGVLDPADVAVARRLGRLGGEDDEEVLLAAALTVRSLRAGSVCLELADVDRRVLDADDTLVPTDDLPWPEPAAWTAAIAASPLTAPGGPLRLDDGLLWLDRYRRQEDQVRADLVTRADAPAPAVDLEGLRASLDRYYAGTGADDHQRLACAVAALRWTTVVAGGPGTGKTTTVARLLAVLREQDPDLRVALAAPTGKAAARLGEAIATEAVTGGEPQASTIHRLLGYRPDNPSRFRHDRHRRLPHDVVVVDETSMVSLTLMARLLEAVRDDARLVLVGDPDQLASVEAGAVLGDLVNAPRLGTAGPDPALLDAVGCSGRPGDNGVVRLEHNYRNNDEIAALADAIRAGDADATLACLRSASSLEFLESVDLTQREPAGLTTLRDDVVAGSREVAIAARAGDAETALAQGEEHRLLCAHRRGPYGVARWARQVERWLDEDGGVDPELEAHQEWWPGRPLLVTENDHEAGLYNGDTGVVVERRGRLVAVFARGGRPLERAPALLGAVETVHAMTVHRAQGSQYAQVSVLLPPPESPLLTRELLYTAVTRARHRVRVVGSADAVRAAVERPVSRASGFARRR</sequence>
<evidence type="ECO:0000313" key="14">
    <source>
        <dbReference type="EMBL" id="MFC5060885.1"/>
    </source>
</evidence>
<evidence type="ECO:0000256" key="5">
    <source>
        <dbReference type="ARBA" id="ARBA00022806"/>
    </source>
</evidence>
<accession>A0ABV9YDQ2</accession>